<comment type="caution">
    <text evidence="2">The sequence shown here is derived from an EMBL/GenBank/DDBJ whole genome shotgun (WGS) entry which is preliminary data.</text>
</comment>
<feature type="chain" id="PRO_5015167579" description="Peptidase MA superfamily protein" evidence="1">
    <location>
        <begin position="19"/>
        <end position="396"/>
    </location>
</feature>
<protein>
    <recommendedName>
        <fullName evidence="4">Peptidase MA superfamily protein</fullName>
    </recommendedName>
</protein>
<feature type="signal peptide" evidence="1">
    <location>
        <begin position="1"/>
        <end position="18"/>
    </location>
</feature>
<proteinExistence type="predicted"/>
<evidence type="ECO:0000256" key="1">
    <source>
        <dbReference type="SAM" id="SignalP"/>
    </source>
</evidence>
<sequence length="396" mass="44128">MKPTLPRILFTMFTVLVAAGLTARAQQHLYCNPPVAYNPRTAMLDTADRTAILHAIDAFFATKNQSPSANAWWLAADFARYRFPYRDLYEAELSPRLQDSLHFRPTLLELIPAGTDTCLAKVAFMGQEAGGFSSLKFIYNILVTRQQQGFRLSRITDYHTRSWKRYTAGTIRFIVSPGRTYNPQEAQRLDSMNRHYAALLQLPVVQATYYSCTGSVEMFGVKGYDYVPNMYVAESGGQADADAHILYSALNTEWYPHELVHLYIDKLAGDQGGYLAKEGACTFLAGSLNLPLSRHAQALLAYSNAHPEQDLYDLLFNEKQVTGTTSSVYGLGGIIAAAVYDRYGLRGLQEWLQTGDSPAAVLQFLDQRFKTGDAAGVSAWLKKQLQQVASKARQKG</sequence>
<organism evidence="2 3">
    <name type="scientific">Taibaiella chishuiensis</name>
    <dbReference type="NCBI Taxonomy" id="1434707"/>
    <lineage>
        <taxon>Bacteria</taxon>
        <taxon>Pseudomonadati</taxon>
        <taxon>Bacteroidota</taxon>
        <taxon>Chitinophagia</taxon>
        <taxon>Chitinophagales</taxon>
        <taxon>Chitinophagaceae</taxon>
        <taxon>Taibaiella</taxon>
    </lineage>
</organism>
<dbReference type="RefSeq" id="WP_106524914.1">
    <property type="nucleotide sequence ID" value="NZ_PYGD01000012.1"/>
</dbReference>
<evidence type="ECO:0000313" key="3">
    <source>
        <dbReference type="Proteomes" id="UP000240572"/>
    </source>
</evidence>
<keyword evidence="1" id="KW-0732">Signal</keyword>
<dbReference type="Proteomes" id="UP000240572">
    <property type="component" value="Unassembled WGS sequence"/>
</dbReference>
<keyword evidence="3" id="KW-1185">Reference proteome</keyword>
<evidence type="ECO:0000313" key="2">
    <source>
        <dbReference type="EMBL" id="PSK89260.1"/>
    </source>
</evidence>
<dbReference type="EMBL" id="PYGD01000012">
    <property type="protein sequence ID" value="PSK89260.1"/>
    <property type="molecule type" value="Genomic_DNA"/>
</dbReference>
<evidence type="ECO:0008006" key="4">
    <source>
        <dbReference type="Google" id="ProtNLM"/>
    </source>
</evidence>
<dbReference type="OrthoDB" id="788362at2"/>
<dbReference type="AlphaFoldDB" id="A0A2P8CWE0"/>
<name>A0A2P8CWE0_9BACT</name>
<gene>
    <name evidence="2" type="ORF">B0I18_11261</name>
</gene>
<reference evidence="2 3" key="1">
    <citation type="submission" date="2018-03" db="EMBL/GenBank/DDBJ databases">
        <title>Genomic Encyclopedia of Type Strains, Phase III (KMG-III): the genomes of soil and plant-associated and newly described type strains.</title>
        <authorList>
            <person name="Whitman W."/>
        </authorList>
    </citation>
    <scope>NUCLEOTIDE SEQUENCE [LARGE SCALE GENOMIC DNA]</scope>
    <source>
        <strain evidence="2 3">CGMCC 1.12700</strain>
    </source>
</reference>
<accession>A0A2P8CWE0</accession>